<evidence type="ECO:0000256" key="10">
    <source>
        <dbReference type="ARBA" id="ARBA00022723"/>
    </source>
</evidence>
<comment type="cofactor">
    <cofactor evidence="1 24">
        <name>Mg(2+)</name>
        <dbReference type="ChEBI" id="CHEBI:18420"/>
    </cofactor>
</comment>
<keyword evidence="7" id="KW-0690">Ribosome biogenesis</keyword>
<dbReference type="Gene3D" id="3.30.200.20">
    <property type="entry name" value="Phosphorylase Kinase, domain 1"/>
    <property type="match status" value="1"/>
</dbReference>
<keyword evidence="8 21" id="KW-0723">Serine/threonine-protein kinase</keyword>
<feature type="active site" description="Proton acceptor" evidence="22">
    <location>
        <position position="330"/>
    </location>
</feature>
<feature type="compositionally biased region" description="Polar residues" evidence="25">
    <location>
        <begin position="84"/>
        <end position="107"/>
    </location>
</feature>
<proteinExistence type="inferred from homology"/>
<keyword evidence="28" id="KW-1185">Reference proteome</keyword>
<dbReference type="EMBL" id="SRMA01027433">
    <property type="protein sequence ID" value="TRY53824.1"/>
    <property type="molecule type" value="Genomic_DNA"/>
</dbReference>
<dbReference type="FunFam" id="3.30.200.20:FF:000148">
    <property type="entry name" value="Serine/threonine-protein kinase RIO1"/>
    <property type="match status" value="1"/>
</dbReference>
<dbReference type="InterPro" id="IPR051272">
    <property type="entry name" value="RIO-type_Ser/Thr_kinase"/>
</dbReference>
<dbReference type="SUPFAM" id="SSF56112">
    <property type="entry name" value="Protein kinase-like (PK-like)"/>
    <property type="match status" value="1"/>
</dbReference>
<dbReference type="PIRSF" id="PIRSF038147">
    <property type="entry name" value="Ser/Thr_PK_RIO1"/>
    <property type="match status" value="1"/>
</dbReference>
<feature type="compositionally biased region" description="Basic and acidic residues" evidence="25">
    <location>
        <begin position="502"/>
        <end position="517"/>
    </location>
</feature>
<evidence type="ECO:0000256" key="25">
    <source>
        <dbReference type="SAM" id="MobiDB-lite"/>
    </source>
</evidence>
<feature type="binding site" evidence="23">
    <location>
        <position position="286"/>
    </location>
    <ligand>
        <name>ATP</name>
        <dbReference type="ChEBI" id="CHEBI:30616"/>
    </ligand>
</feature>
<dbReference type="SMART" id="SM00090">
    <property type="entry name" value="RIO"/>
    <property type="match status" value="1"/>
</dbReference>
<keyword evidence="13" id="KW-0378">Hydrolase</keyword>
<dbReference type="InterPro" id="IPR011009">
    <property type="entry name" value="Kinase-like_dom_sf"/>
</dbReference>
<evidence type="ECO:0000256" key="15">
    <source>
        <dbReference type="ARBA" id="ARBA00022842"/>
    </source>
</evidence>
<comment type="catalytic activity">
    <reaction evidence="18">
        <text>ATP + H2O = ADP + phosphate + H(+)</text>
        <dbReference type="Rhea" id="RHEA:13065"/>
        <dbReference type="ChEBI" id="CHEBI:15377"/>
        <dbReference type="ChEBI" id="CHEBI:15378"/>
        <dbReference type="ChEBI" id="CHEBI:30616"/>
        <dbReference type="ChEBI" id="CHEBI:43474"/>
        <dbReference type="ChEBI" id="CHEBI:456216"/>
    </reaction>
</comment>
<dbReference type="InterPro" id="IPR017407">
    <property type="entry name" value="Ser/Thr_kinase_Rio1"/>
</dbReference>
<evidence type="ECO:0000256" key="2">
    <source>
        <dbReference type="ARBA" id="ARBA00004496"/>
    </source>
</evidence>
<dbReference type="InterPro" id="IPR000687">
    <property type="entry name" value="RIO_kinase"/>
</dbReference>
<feature type="domain" description="Protein kinase" evidence="26">
    <location>
        <begin position="166"/>
        <end position="542"/>
    </location>
</feature>
<evidence type="ECO:0000313" key="27">
    <source>
        <dbReference type="EMBL" id="TRY53823.1"/>
    </source>
</evidence>
<dbReference type="Proteomes" id="UP000316079">
    <property type="component" value="Unassembled WGS sequence"/>
</dbReference>
<evidence type="ECO:0000259" key="26">
    <source>
        <dbReference type="PROSITE" id="PS50011"/>
    </source>
</evidence>
<dbReference type="STRING" id="623744.A0A553MKW4"/>
<dbReference type="GO" id="GO:0046872">
    <property type="term" value="F:metal ion binding"/>
    <property type="evidence" value="ECO:0007669"/>
    <property type="project" value="UniProtKB-KW"/>
</dbReference>
<dbReference type="PROSITE" id="PS50011">
    <property type="entry name" value="PROTEIN_KINASE_DOM"/>
    <property type="match status" value="1"/>
</dbReference>
<keyword evidence="14 21" id="KW-0067">ATP-binding</keyword>
<evidence type="ECO:0000256" key="1">
    <source>
        <dbReference type="ARBA" id="ARBA00001946"/>
    </source>
</evidence>
<dbReference type="CDD" id="cd05147">
    <property type="entry name" value="RIO1_euk"/>
    <property type="match status" value="1"/>
</dbReference>
<evidence type="ECO:0000256" key="16">
    <source>
        <dbReference type="ARBA" id="ARBA00047899"/>
    </source>
</evidence>
<keyword evidence="9 21" id="KW-0808">Transferase</keyword>
<keyword evidence="11 21" id="KW-0547">Nucleotide-binding</keyword>
<feature type="binding site" evidence="24">
    <location>
        <position position="347"/>
    </location>
    <ligand>
        <name>Mg(2+)</name>
        <dbReference type="ChEBI" id="CHEBI:18420"/>
    </ligand>
</feature>
<comment type="subunit">
    <text evidence="20">Associates with the precursor of the 40S ribosome subunit. Interacts (via its N-terminus) with PRMT5 (via its N-terminus). Interacts with WDR77. Found in a PRMT5 complex composed of PRMT5, WDR77 and RIOK1. Interacts (via its C-terminus) with NCL; this interaction targets NCL for PRTM5 methylation.</text>
</comment>
<evidence type="ECO:0000256" key="6">
    <source>
        <dbReference type="ARBA" id="ARBA00022490"/>
    </source>
</evidence>
<evidence type="ECO:0000256" key="21">
    <source>
        <dbReference type="PIRNR" id="PIRNR038147"/>
    </source>
</evidence>
<evidence type="ECO:0000256" key="12">
    <source>
        <dbReference type="ARBA" id="ARBA00022777"/>
    </source>
</evidence>
<dbReference type="OrthoDB" id="205248at2759"/>
<evidence type="ECO:0000256" key="11">
    <source>
        <dbReference type="ARBA" id="ARBA00022741"/>
    </source>
</evidence>
<evidence type="ECO:0000256" key="5">
    <source>
        <dbReference type="ARBA" id="ARBA00016038"/>
    </source>
</evidence>
<evidence type="ECO:0000256" key="17">
    <source>
        <dbReference type="ARBA" id="ARBA00048679"/>
    </source>
</evidence>
<evidence type="ECO:0000313" key="28">
    <source>
        <dbReference type="Proteomes" id="UP000316079"/>
    </source>
</evidence>
<comment type="caution">
    <text evidence="27">The sequence shown here is derived from an EMBL/GenBank/DDBJ whole genome shotgun (WGS) entry which is preliminary data.</text>
</comment>
<feature type="region of interest" description="Disordered" evidence="25">
    <location>
        <begin position="461"/>
        <end position="542"/>
    </location>
</feature>
<gene>
    <name evidence="27" type="ORF">DNTS_002784</name>
</gene>
<evidence type="ECO:0000256" key="3">
    <source>
        <dbReference type="ARBA" id="ARBA00009196"/>
    </source>
</evidence>
<evidence type="ECO:0000256" key="4">
    <source>
        <dbReference type="ARBA" id="ARBA00012513"/>
    </source>
</evidence>
<protein>
    <recommendedName>
        <fullName evidence="5 21">Serine/threonine-protein kinase RIO1</fullName>
        <ecNumber evidence="4 21">2.7.11.1</ecNumber>
    </recommendedName>
</protein>
<dbReference type="InterPro" id="IPR000719">
    <property type="entry name" value="Prot_kinase_dom"/>
</dbReference>
<comment type="catalytic activity">
    <reaction evidence="17 21">
        <text>L-seryl-[protein] + ATP = O-phospho-L-seryl-[protein] + ADP + H(+)</text>
        <dbReference type="Rhea" id="RHEA:17989"/>
        <dbReference type="Rhea" id="RHEA-COMP:9863"/>
        <dbReference type="Rhea" id="RHEA-COMP:11604"/>
        <dbReference type="ChEBI" id="CHEBI:15378"/>
        <dbReference type="ChEBI" id="CHEBI:29999"/>
        <dbReference type="ChEBI" id="CHEBI:30616"/>
        <dbReference type="ChEBI" id="CHEBI:83421"/>
        <dbReference type="ChEBI" id="CHEBI:456216"/>
        <dbReference type="EC" id="2.7.11.1"/>
    </reaction>
</comment>
<sequence>MSQVVPGQFDDADETGSETAINHVLDTSSLEKSLEFTLQGCKIKDEEEEDYEEYDDDEEEDDDDDWDWSETAGGDFTKRYTALKTGTNPQANPQTSSNKSAKMSTPSDKVLRKFENKINLDKLRYEDSVINKVTVMQKQREADTFRVKDKSDRATVEQVLDPRTRMILFKMLSRGVFSQINGCISTGKEARLISHFEANVYHATTASGESRAIKIYKTSILTFKDRDKYVSGEFRFRHGYCKGNPRKMVRTWAEKEMRNLIRLQTAKILSPEPIMLRSHVLVMSFIGRDDMPAPLLKNAVLSESKARELYLQIIQNMRTMYNEARLVHADLSEFNLLYNNGDAYIIDVSQSVEHDHPHALEFLRKDCNNVNDFFQKHNVAVMTVRELFEFVTDPSITTENINQYLDKVFKKAYIPRTLNEVTHYERDVDSMITSNDTVSNCILYQTVTGLRKDLSGVQTVPSILEDSKKDESSASEEDDEDEKSEADDVEENCSQEEEEEAQVDRKERKKVVKEAQREKRKNKVPKHVKKRKDKVAKTKKGR</sequence>
<feature type="active site" description="4-aspartylphosphate intermediate" evidence="22">
    <location>
        <position position="347"/>
    </location>
</feature>
<dbReference type="PANTHER" id="PTHR45723">
    <property type="entry name" value="SERINE/THREONINE-PROTEIN KINASE RIO1"/>
    <property type="match status" value="1"/>
</dbReference>
<dbReference type="GO" id="GO:0016787">
    <property type="term" value="F:hydrolase activity"/>
    <property type="evidence" value="ECO:0007669"/>
    <property type="project" value="UniProtKB-KW"/>
</dbReference>
<dbReference type="Pfam" id="PF01163">
    <property type="entry name" value="RIO1"/>
    <property type="match status" value="1"/>
</dbReference>
<dbReference type="EC" id="2.7.11.1" evidence="4 21"/>
<dbReference type="InterPro" id="IPR018934">
    <property type="entry name" value="RIO_dom"/>
</dbReference>
<dbReference type="InterPro" id="IPR018935">
    <property type="entry name" value="RIO_kinase_CS"/>
</dbReference>
<feature type="compositionally biased region" description="Acidic residues" evidence="25">
    <location>
        <begin position="473"/>
        <end position="501"/>
    </location>
</feature>
<evidence type="ECO:0000256" key="23">
    <source>
        <dbReference type="PIRSR" id="PIRSR038147-2"/>
    </source>
</evidence>
<dbReference type="FunFam" id="1.10.510.10:FF:000232">
    <property type="entry name" value="Serine/threonine-protein kinase RIO1"/>
    <property type="match status" value="1"/>
</dbReference>
<keyword evidence="6" id="KW-0963">Cytoplasm</keyword>
<evidence type="ECO:0000256" key="8">
    <source>
        <dbReference type="ARBA" id="ARBA00022527"/>
    </source>
</evidence>
<organism evidence="27 28">
    <name type="scientific">Danionella cerebrum</name>
    <dbReference type="NCBI Taxonomy" id="2873325"/>
    <lineage>
        <taxon>Eukaryota</taxon>
        <taxon>Metazoa</taxon>
        <taxon>Chordata</taxon>
        <taxon>Craniata</taxon>
        <taxon>Vertebrata</taxon>
        <taxon>Euteleostomi</taxon>
        <taxon>Actinopterygii</taxon>
        <taxon>Neopterygii</taxon>
        <taxon>Teleostei</taxon>
        <taxon>Ostariophysi</taxon>
        <taxon>Cypriniformes</taxon>
        <taxon>Danionidae</taxon>
        <taxon>Danioninae</taxon>
        <taxon>Danionella</taxon>
    </lineage>
</organism>
<dbReference type="PROSITE" id="PS01245">
    <property type="entry name" value="RIO1"/>
    <property type="match status" value="1"/>
</dbReference>
<comment type="similarity">
    <text evidence="3 21">Belongs to the protein kinase superfamily. RIO-type Ser/Thr kinase family.</text>
</comment>
<dbReference type="GO" id="GO:0004674">
    <property type="term" value="F:protein serine/threonine kinase activity"/>
    <property type="evidence" value="ECO:0007669"/>
    <property type="project" value="UniProtKB-KW"/>
</dbReference>
<feature type="binding site" evidence="23">
    <location>
        <position position="284"/>
    </location>
    <ligand>
        <name>ATP</name>
        <dbReference type="ChEBI" id="CHEBI:30616"/>
    </ligand>
</feature>
<dbReference type="AlphaFoldDB" id="A0A553MKW4"/>
<dbReference type="GO" id="GO:0042254">
    <property type="term" value="P:ribosome biogenesis"/>
    <property type="evidence" value="ECO:0007669"/>
    <property type="project" value="UniProtKB-KW"/>
</dbReference>
<reference evidence="27" key="2">
    <citation type="submission" date="2019-04" db="EMBL/GenBank/DDBJ databases">
        <authorList>
            <person name="Kadobianskyi M."/>
            <person name="Schulze L."/>
            <person name="Schuelke M."/>
            <person name="Judkewitz B."/>
        </authorList>
    </citation>
    <scope>NUCLEOTIDE SEQUENCE</scope>
    <source>
        <strain evidence="27">Bolton</strain>
        <tissue evidence="27">Whole-body</tissue>
    </source>
</reference>
<feature type="region of interest" description="Disordered" evidence="25">
    <location>
        <begin position="44"/>
        <end position="108"/>
    </location>
</feature>
<keyword evidence="10" id="KW-0479">Metal-binding</keyword>
<dbReference type="EMBL" id="SRMA01027433">
    <property type="protein sequence ID" value="TRY53823.1"/>
    <property type="molecule type" value="Genomic_DNA"/>
</dbReference>
<evidence type="ECO:0000256" key="20">
    <source>
        <dbReference type="ARBA" id="ARBA00063876"/>
    </source>
</evidence>
<evidence type="ECO:0000256" key="22">
    <source>
        <dbReference type="PIRSR" id="PIRSR038147-1"/>
    </source>
</evidence>
<accession>A0A553MKW4</accession>
<feature type="compositionally biased region" description="Basic residues" evidence="25">
    <location>
        <begin position="518"/>
        <end position="542"/>
    </location>
</feature>
<evidence type="ECO:0000256" key="18">
    <source>
        <dbReference type="ARBA" id="ARBA00049360"/>
    </source>
</evidence>
<feature type="binding site" evidence="24">
    <location>
        <position position="335"/>
    </location>
    <ligand>
        <name>Mg(2+)</name>
        <dbReference type="ChEBI" id="CHEBI:18420"/>
    </ligand>
</feature>
<evidence type="ECO:0000256" key="9">
    <source>
        <dbReference type="ARBA" id="ARBA00022679"/>
    </source>
</evidence>
<feature type="compositionally biased region" description="Acidic residues" evidence="25">
    <location>
        <begin position="46"/>
        <end position="68"/>
    </location>
</feature>
<name>A0A553MKW4_9TELE</name>
<evidence type="ECO:0000256" key="19">
    <source>
        <dbReference type="ARBA" id="ARBA00057025"/>
    </source>
</evidence>
<dbReference type="GO" id="GO:0005737">
    <property type="term" value="C:cytoplasm"/>
    <property type="evidence" value="ECO:0007669"/>
    <property type="project" value="UniProtKB-SubCell"/>
</dbReference>
<keyword evidence="15" id="KW-0460">Magnesium</keyword>
<feature type="binding site" evidence="23">
    <location>
        <position position="214"/>
    </location>
    <ligand>
        <name>ATP</name>
        <dbReference type="ChEBI" id="CHEBI:30616"/>
    </ligand>
</feature>
<reference evidence="27 28" key="1">
    <citation type="journal article" date="2019" name="Sci. Data">
        <title>Hybrid genome assembly and annotation of Danionella translucida.</title>
        <authorList>
            <person name="Kadobianskyi M."/>
            <person name="Schulze L."/>
            <person name="Schuelke M."/>
            <person name="Judkewitz B."/>
        </authorList>
    </citation>
    <scope>NUCLEOTIDE SEQUENCE [LARGE SCALE GENOMIC DNA]</scope>
    <source>
        <strain evidence="27 28">Bolton</strain>
    </source>
</reference>
<dbReference type="GO" id="GO:0005524">
    <property type="term" value="F:ATP binding"/>
    <property type="evidence" value="ECO:0007669"/>
    <property type="project" value="UniProtKB-KW"/>
</dbReference>
<dbReference type="Gene3D" id="1.10.510.10">
    <property type="entry name" value="Transferase(Phosphotransferase) domain 1"/>
    <property type="match status" value="1"/>
</dbReference>
<evidence type="ECO:0000256" key="7">
    <source>
        <dbReference type="ARBA" id="ARBA00022517"/>
    </source>
</evidence>
<evidence type="ECO:0000256" key="24">
    <source>
        <dbReference type="PIRSR" id="PIRSR038147-3"/>
    </source>
</evidence>
<keyword evidence="12 21" id="KW-0418">Kinase</keyword>
<evidence type="ECO:0000256" key="14">
    <source>
        <dbReference type="ARBA" id="ARBA00022840"/>
    </source>
</evidence>
<evidence type="ECO:0000256" key="13">
    <source>
        <dbReference type="ARBA" id="ARBA00022801"/>
    </source>
</evidence>
<comment type="subcellular location">
    <subcellularLocation>
        <location evidence="2">Cytoplasm</location>
    </subcellularLocation>
</comment>
<comment type="catalytic activity">
    <reaction evidence="16 21">
        <text>L-threonyl-[protein] + ATP = O-phospho-L-threonyl-[protein] + ADP + H(+)</text>
        <dbReference type="Rhea" id="RHEA:46608"/>
        <dbReference type="Rhea" id="RHEA-COMP:11060"/>
        <dbReference type="Rhea" id="RHEA-COMP:11605"/>
        <dbReference type="ChEBI" id="CHEBI:15378"/>
        <dbReference type="ChEBI" id="CHEBI:30013"/>
        <dbReference type="ChEBI" id="CHEBI:30616"/>
        <dbReference type="ChEBI" id="CHEBI:61977"/>
        <dbReference type="ChEBI" id="CHEBI:456216"/>
        <dbReference type="EC" id="2.7.11.1"/>
    </reaction>
</comment>
<comment type="function">
    <text evidence="19">Involved in the final steps of cytoplasmic maturation of the 40S ribosomal subunit. Involved in processing of 18S-E pre-rRNA to the mature 18S rRNA. Required for the recycling of NOB1 and PNO1 from the late 40S precursor. The association with the very late 40S subunit intermediate may involve a translation-like checkpoint point cycle preceeding the binding to the 60S ribosomal subunit. Despite the protein kinase domain is proposed to act predominantly as an ATPase. The catalytic activity regulates its dynamic association with the 40S subunit. In addition to its role in ribosomal biogenesis acts as an adapter protein by recruiting NCL/nucleolin the to PRMT5 complex for its symmetrical methylation.</text>
</comment>